<reference evidence="1 2" key="1">
    <citation type="journal article" date="2015" name="Nature">
        <title>rRNA introns, odd ribosomes, and small enigmatic genomes across a large radiation of phyla.</title>
        <authorList>
            <person name="Brown C.T."/>
            <person name="Hug L.A."/>
            <person name="Thomas B.C."/>
            <person name="Sharon I."/>
            <person name="Castelle C.J."/>
            <person name="Singh A."/>
            <person name="Wilkins M.J."/>
            <person name="Williams K.H."/>
            <person name="Banfield J.F."/>
        </authorList>
    </citation>
    <scope>NUCLEOTIDE SEQUENCE [LARGE SCALE GENOMIC DNA]</scope>
</reference>
<organism evidence="1 2">
    <name type="scientific">Candidatus Woesebacteria bacterium GW2011_GWA1_39_21</name>
    <dbReference type="NCBI Taxonomy" id="1618550"/>
    <lineage>
        <taxon>Bacteria</taxon>
        <taxon>Candidatus Woeseibacteriota</taxon>
    </lineage>
</organism>
<comment type="caution">
    <text evidence="1">The sequence shown here is derived from an EMBL/GenBank/DDBJ whole genome shotgun (WGS) entry which is preliminary data.</text>
</comment>
<gene>
    <name evidence="1" type="ORF">UT39_C0018G0027</name>
</gene>
<evidence type="ECO:0000313" key="1">
    <source>
        <dbReference type="EMBL" id="KKR10554.1"/>
    </source>
</evidence>
<evidence type="ECO:0000313" key="2">
    <source>
        <dbReference type="Proteomes" id="UP000034246"/>
    </source>
</evidence>
<sequence>MLLPLCMHPFAPIRSEKQLARGNTPVSSCRVCLVKQPNFDQDAVLTDTTVENLQANSKTS</sequence>
<protein>
    <submittedName>
        <fullName evidence="1">Uncharacterized protein</fullName>
    </submittedName>
</protein>
<proteinExistence type="predicted"/>
<dbReference type="STRING" id="1618550.UT39_C0018G0027"/>
<name>A0A0G0N2S7_9BACT</name>
<accession>A0A0G0N2S7</accession>
<dbReference type="EMBL" id="LBWP01000018">
    <property type="protein sequence ID" value="KKR10554.1"/>
    <property type="molecule type" value="Genomic_DNA"/>
</dbReference>
<dbReference type="Proteomes" id="UP000034246">
    <property type="component" value="Unassembled WGS sequence"/>
</dbReference>
<dbReference type="AlphaFoldDB" id="A0A0G0N2S7"/>